<dbReference type="Pfam" id="PF18167">
    <property type="entry name" value="Sa_NUDIX"/>
    <property type="match status" value="1"/>
</dbReference>
<reference evidence="4" key="1">
    <citation type="journal article" date="2019" name="Int. J. Syst. Evol. Microbiol.">
        <title>The Global Catalogue of Microorganisms (GCM) 10K type strain sequencing project: providing services to taxonomists for standard genome sequencing and annotation.</title>
        <authorList>
            <consortium name="The Broad Institute Genomics Platform"/>
            <consortium name="The Broad Institute Genome Sequencing Center for Infectious Disease"/>
            <person name="Wu L."/>
            <person name="Ma J."/>
        </authorList>
    </citation>
    <scope>NUCLEOTIDE SEQUENCE [LARGE SCALE GENOMIC DNA]</scope>
    <source>
        <strain evidence="4">JCM 18283</strain>
    </source>
</reference>
<feature type="transmembrane region" description="Helical" evidence="1">
    <location>
        <begin position="7"/>
        <end position="25"/>
    </location>
</feature>
<evidence type="ECO:0000313" key="3">
    <source>
        <dbReference type="EMBL" id="GAA4920282.1"/>
    </source>
</evidence>
<keyword evidence="1" id="KW-0472">Membrane</keyword>
<keyword evidence="4" id="KW-1185">Reference proteome</keyword>
<accession>A0ABP9FX69</accession>
<dbReference type="RefSeq" id="WP_345331557.1">
    <property type="nucleotide sequence ID" value="NZ_BAABJI010000002.1"/>
</dbReference>
<dbReference type="EMBL" id="BAABJI010000002">
    <property type="protein sequence ID" value="GAA4920282.1"/>
    <property type="molecule type" value="Genomic_DNA"/>
</dbReference>
<feature type="domain" description="CD-NTase-associated protein 16 NUDIX" evidence="2">
    <location>
        <begin position="71"/>
        <end position="267"/>
    </location>
</feature>
<gene>
    <name evidence="3" type="ORF">GCM10023313_25090</name>
</gene>
<evidence type="ECO:0000313" key="4">
    <source>
        <dbReference type="Proteomes" id="UP001501436"/>
    </source>
</evidence>
<dbReference type="PROSITE" id="PS51257">
    <property type="entry name" value="PROKAR_LIPOPROTEIN"/>
    <property type="match status" value="1"/>
</dbReference>
<proteinExistence type="predicted"/>
<keyword evidence="1" id="KW-1133">Transmembrane helix</keyword>
<evidence type="ECO:0000259" key="2">
    <source>
        <dbReference type="Pfam" id="PF18167"/>
    </source>
</evidence>
<sequence>MNLKGKISFIIGIAGFIACIFITATDVKSTIFKIALGFVLGGAIDLIVFLIENKKHWNLLKTRIFKANQPVRVTVAYLFRIEMNGRYVLIKRHKNDRVGYQPIGGAFKYFKEENRELFDKLGVEPCDHVPRDEKTDHDLRIRLKRRKNLIDFIKWFESRKNREMDPWREFYEELVEPGLLQEDIFKHVKYVFICKHTEGILKSPVYPIDEFRYAEIYELRPETDAQKKAIANLISHTEQIVFATPDEIRKGATNDGRTILPHTFKILPK</sequence>
<comment type="caution">
    <text evidence="3">The sequence shown here is derived from an EMBL/GenBank/DDBJ whole genome shotgun (WGS) entry which is preliminary data.</text>
</comment>
<dbReference type="Proteomes" id="UP001501436">
    <property type="component" value="Unassembled WGS sequence"/>
</dbReference>
<organism evidence="3 4">
    <name type="scientific">Mucilaginibacter defluvii</name>
    <dbReference type="NCBI Taxonomy" id="1196019"/>
    <lineage>
        <taxon>Bacteria</taxon>
        <taxon>Pseudomonadati</taxon>
        <taxon>Bacteroidota</taxon>
        <taxon>Sphingobacteriia</taxon>
        <taxon>Sphingobacteriales</taxon>
        <taxon>Sphingobacteriaceae</taxon>
        <taxon>Mucilaginibacter</taxon>
    </lineage>
</organism>
<feature type="transmembrane region" description="Helical" evidence="1">
    <location>
        <begin position="31"/>
        <end position="51"/>
    </location>
</feature>
<protein>
    <recommendedName>
        <fullName evidence="2">CD-NTase-associated protein 16 NUDIX domain-containing protein</fullName>
    </recommendedName>
</protein>
<evidence type="ECO:0000256" key="1">
    <source>
        <dbReference type="SAM" id="Phobius"/>
    </source>
</evidence>
<name>A0ABP9FX69_9SPHI</name>
<keyword evidence="1" id="KW-0812">Transmembrane</keyword>
<dbReference type="InterPro" id="IPR040829">
    <property type="entry name" value="Cap16_NUDIX"/>
</dbReference>